<dbReference type="Proteomes" id="UP000436088">
    <property type="component" value="Unassembled WGS sequence"/>
</dbReference>
<dbReference type="PANTHER" id="PTHR46553">
    <property type="entry name" value="ADENINE NUCLEOTIDE ALPHA HYDROLASES-LIKE SUPERFAMILY PROTEIN"/>
    <property type="match status" value="1"/>
</dbReference>
<dbReference type="Pfam" id="PF00582">
    <property type="entry name" value="Usp"/>
    <property type="match status" value="1"/>
</dbReference>
<protein>
    <submittedName>
        <fullName evidence="2">SYP121 protein</fullName>
    </submittedName>
</protein>
<accession>A0A6A3BF77</accession>
<dbReference type="SUPFAM" id="SSF52402">
    <property type="entry name" value="Adenine nucleotide alpha hydrolases-like"/>
    <property type="match status" value="1"/>
</dbReference>
<dbReference type="InterPro" id="IPR014729">
    <property type="entry name" value="Rossmann-like_a/b/a_fold"/>
</dbReference>
<dbReference type="PRINTS" id="PR01438">
    <property type="entry name" value="UNVRSLSTRESS"/>
</dbReference>
<dbReference type="PANTHER" id="PTHR46553:SF9">
    <property type="entry name" value="USPA DOMAIN-CONTAINING PROTEIN"/>
    <property type="match status" value="1"/>
</dbReference>
<dbReference type="AlphaFoldDB" id="A0A6A3BF77"/>
<proteinExistence type="predicted"/>
<comment type="caution">
    <text evidence="2">The sequence shown here is derived from an EMBL/GenBank/DDBJ whole genome shotgun (WGS) entry which is preliminary data.</text>
</comment>
<evidence type="ECO:0000313" key="2">
    <source>
        <dbReference type="EMBL" id="KAE8715283.1"/>
    </source>
</evidence>
<keyword evidence="3" id="KW-1185">Reference proteome</keyword>
<evidence type="ECO:0000313" key="3">
    <source>
        <dbReference type="Proteomes" id="UP000436088"/>
    </source>
</evidence>
<dbReference type="InterPro" id="IPR006015">
    <property type="entry name" value="Universal_stress_UspA"/>
</dbReference>
<dbReference type="InterPro" id="IPR006016">
    <property type="entry name" value="UspA"/>
</dbReference>
<name>A0A6A3BF77_HIBSY</name>
<gene>
    <name evidence="2" type="ORF">F3Y22_tig00110183pilonHSYRG00061</name>
</gene>
<organism evidence="2 3">
    <name type="scientific">Hibiscus syriacus</name>
    <name type="common">Rose of Sharon</name>
    <dbReference type="NCBI Taxonomy" id="106335"/>
    <lineage>
        <taxon>Eukaryota</taxon>
        <taxon>Viridiplantae</taxon>
        <taxon>Streptophyta</taxon>
        <taxon>Embryophyta</taxon>
        <taxon>Tracheophyta</taxon>
        <taxon>Spermatophyta</taxon>
        <taxon>Magnoliopsida</taxon>
        <taxon>eudicotyledons</taxon>
        <taxon>Gunneridae</taxon>
        <taxon>Pentapetalae</taxon>
        <taxon>rosids</taxon>
        <taxon>malvids</taxon>
        <taxon>Malvales</taxon>
        <taxon>Malvaceae</taxon>
        <taxon>Malvoideae</taxon>
        <taxon>Hibiscus</taxon>
    </lineage>
</organism>
<sequence length="185" mass="20392">METTKGKSPAQVGEEGVKEMRVMVGIDESDESFHALQWTLDHVCGSITAAANQDGLRLMKLSLVHVHQTFHRLYVPAGPGAYYIPASVEESIKKGQEQISKALLSRASNLCKDRTNFEVETLIFEGDPKEKICRATQDTHVDLLVVGNRNLGKIKRAFLGSVSDYCAHHAFCPVLIVKSPKEASK</sequence>
<dbReference type="EMBL" id="VEPZ02000863">
    <property type="protein sequence ID" value="KAE8715283.1"/>
    <property type="molecule type" value="Genomic_DNA"/>
</dbReference>
<reference evidence="2" key="1">
    <citation type="submission" date="2019-09" db="EMBL/GenBank/DDBJ databases">
        <title>Draft genome information of white flower Hibiscus syriacus.</title>
        <authorList>
            <person name="Kim Y.-M."/>
        </authorList>
    </citation>
    <scope>NUCLEOTIDE SEQUENCE [LARGE SCALE GENOMIC DNA]</scope>
    <source>
        <strain evidence="2">YM2019G1</strain>
    </source>
</reference>
<evidence type="ECO:0000259" key="1">
    <source>
        <dbReference type="Pfam" id="PF00582"/>
    </source>
</evidence>
<feature type="domain" description="UspA" evidence="1">
    <location>
        <begin position="21"/>
        <end position="178"/>
    </location>
</feature>
<dbReference type="Gene3D" id="3.40.50.620">
    <property type="entry name" value="HUPs"/>
    <property type="match status" value="1"/>
</dbReference>
<dbReference type="CDD" id="cd23659">
    <property type="entry name" value="USP_At3g01520-like"/>
    <property type="match status" value="1"/>
</dbReference>